<feature type="transmembrane region" description="Helical" evidence="2">
    <location>
        <begin position="173"/>
        <end position="194"/>
    </location>
</feature>
<protein>
    <recommendedName>
        <fullName evidence="5">DUF624 domain-containing protein</fullName>
    </recommendedName>
</protein>
<evidence type="ECO:0000313" key="4">
    <source>
        <dbReference type="Proteomes" id="UP000216207"/>
    </source>
</evidence>
<dbReference type="AlphaFoldDB" id="A0A268NTC0"/>
<feature type="region of interest" description="Disordered" evidence="1">
    <location>
        <begin position="209"/>
        <end position="235"/>
    </location>
</feature>
<dbReference type="Proteomes" id="UP000216207">
    <property type="component" value="Unassembled WGS sequence"/>
</dbReference>
<reference evidence="3 4" key="1">
    <citation type="submission" date="2017-07" db="EMBL/GenBank/DDBJ databases">
        <title>Isolation and whole genome analysis of endospore-forming bacteria from heroin.</title>
        <authorList>
            <person name="Kalinowski J."/>
            <person name="Ahrens B."/>
            <person name="Al-Dilaimi A."/>
            <person name="Winkler A."/>
            <person name="Wibberg D."/>
            <person name="Schleenbecker U."/>
            <person name="Ruckert C."/>
            <person name="Wolfel R."/>
            <person name="Grass G."/>
        </authorList>
    </citation>
    <scope>NUCLEOTIDE SEQUENCE [LARGE SCALE GENOMIC DNA]</scope>
    <source>
        <strain evidence="3 4">7539</strain>
    </source>
</reference>
<evidence type="ECO:0000256" key="1">
    <source>
        <dbReference type="SAM" id="MobiDB-lite"/>
    </source>
</evidence>
<organism evidence="3 4">
    <name type="scientific">Shouchella clausii</name>
    <name type="common">Alkalihalobacillus clausii</name>
    <dbReference type="NCBI Taxonomy" id="79880"/>
    <lineage>
        <taxon>Bacteria</taxon>
        <taxon>Bacillati</taxon>
        <taxon>Bacillota</taxon>
        <taxon>Bacilli</taxon>
        <taxon>Bacillales</taxon>
        <taxon>Bacillaceae</taxon>
        <taxon>Shouchella</taxon>
    </lineage>
</organism>
<dbReference type="Pfam" id="PF04854">
    <property type="entry name" value="DUF624"/>
    <property type="match status" value="1"/>
</dbReference>
<feature type="transmembrane region" description="Helical" evidence="2">
    <location>
        <begin position="25"/>
        <end position="55"/>
    </location>
</feature>
<feature type="transmembrane region" description="Helical" evidence="2">
    <location>
        <begin position="145"/>
        <end position="167"/>
    </location>
</feature>
<keyword evidence="2" id="KW-1133">Transmembrane helix</keyword>
<name>A0A268NTC0_SHOCL</name>
<gene>
    <name evidence="3" type="ORF">CHH72_21950</name>
</gene>
<sequence length="235" mass="26168">MELTGIWGSFYRVSVFISKLAYGNALWLGFTVLGLGLFGAAPATVALFAITRGWVNGKWEEVPVFKTFWQTYKQEFWRANGAALALFLVGFLLYWNFTLFAGPGLAMMVVRGLLLIVSVLYGSMLLLYFPTYVGFDLKGLNRVRAALLISCGHPLHLILLGASLYGLQFLFMSMPGLILFFGAASVVYVISWVAERIFRSMKRLQLSQQKASLEKEPEGVSNGKSRDLRPEQQGA</sequence>
<feature type="transmembrane region" description="Helical" evidence="2">
    <location>
        <begin position="109"/>
        <end position="133"/>
    </location>
</feature>
<evidence type="ECO:0000256" key="2">
    <source>
        <dbReference type="SAM" id="Phobius"/>
    </source>
</evidence>
<proteinExistence type="predicted"/>
<dbReference type="RefSeq" id="WP_095327438.1">
    <property type="nucleotide sequence ID" value="NZ_NPCC01000052.1"/>
</dbReference>
<dbReference type="InterPro" id="IPR006938">
    <property type="entry name" value="DUF624"/>
</dbReference>
<keyword evidence="2" id="KW-0472">Membrane</keyword>
<accession>A0A268NTC0</accession>
<comment type="caution">
    <text evidence="3">The sequence shown here is derived from an EMBL/GenBank/DDBJ whole genome shotgun (WGS) entry which is preliminary data.</text>
</comment>
<evidence type="ECO:0008006" key="5">
    <source>
        <dbReference type="Google" id="ProtNLM"/>
    </source>
</evidence>
<feature type="transmembrane region" description="Helical" evidence="2">
    <location>
        <begin position="76"/>
        <end position="97"/>
    </location>
</feature>
<evidence type="ECO:0000313" key="3">
    <source>
        <dbReference type="EMBL" id="PAE86757.1"/>
    </source>
</evidence>
<keyword evidence="2" id="KW-0812">Transmembrane</keyword>
<feature type="compositionally biased region" description="Basic and acidic residues" evidence="1">
    <location>
        <begin position="212"/>
        <end position="235"/>
    </location>
</feature>
<dbReference type="EMBL" id="NPCC01000052">
    <property type="protein sequence ID" value="PAE86757.1"/>
    <property type="molecule type" value="Genomic_DNA"/>
</dbReference>